<gene>
    <name evidence="4" type="ORF">CU098_013044</name>
</gene>
<feature type="compositionally biased region" description="Low complexity" evidence="2">
    <location>
        <begin position="183"/>
        <end position="194"/>
    </location>
</feature>
<name>A0A367KS34_RHIST</name>
<comment type="caution">
    <text evidence="4">The sequence shown here is derived from an EMBL/GenBank/DDBJ whole genome shotgun (WGS) entry which is preliminary data.</text>
</comment>
<keyword evidence="5" id="KW-1185">Reference proteome</keyword>
<keyword evidence="1" id="KW-0175">Coiled coil</keyword>
<dbReference type="InterPro" id="IPR044822">
    <property type="entry name" value="Myb_DNA-bind_4"/>
</dbReference>
<feature type="coiled-coil region" evidence="1">
    <location>
        <begin position="240"/>
        <end position="267"/>
    </location>
</feature>
<dbReference type="Proteomes" id="UP000253551">
    <property type="component" value="Unassembled WGS sequence"/>
</dbReference>
<organism evidence="4 5">
    <name type="scientific">Rhizopus stolonifer</name>
    <name type="common">Rhizopus nigricans</name>
    <dbReference type="NCBI Taxonomy" id="4846"/>
    <lineage>
        <taxon>Eukaryota</taxon>
        <taxon>Fungi</taxon>
        <taxon>Fungi incertae sedis</taxon>
        <taxon>Mucoromycota</taxon>
        <taxon>Mucoromycotina</taxon>
        <taxon>Mucoromycetes</taxon>
        <taxon>Mucorales</taxon>
        <taxon>Mucorineae</taxon>
        <taxon>Rhizopodaceae</taxon>
        <taxon>Rhizopus</taxon>
    </lineage>
</organism>
<accession>A0A367KS34</accession>
<dbReference type="EMBL" id="PJQM01000615">
    <property type="protein sequence ID" value="RCI04662.1"/>
    <property type="molecule type" value="Genomic_DNA"/>
</dbReference>
<dbReference type="Pfam" id="PF13837">
    <property type="entry name" value="Myb_DNA-bind_4"/>
    <property type="match status" value="1"/>
</dbReference>
<protein>
    <recommendedName>
        <fullName evidence="3">Myb/SANT-like DNA-binding domain-containing protein</fullName>
    </recommendedName>
</protein>
<evidence type="ECO:0000256" key="1">
    <source>
        <dbReference type="SAM" id="Coils"/>
    </source>
</evidence>
<dbReference type="AlphaFoldDB" id="A0A367KS34"/>
<proteinExistence type="predicted"/>
<dbReference type="OrthoDB" id="2219748at2759"/>
<feature type="region of interest" description="Disordered" evidence="2">
    <location>
        <begin position="145"/>
        <end position="201"/>
    </location>
</feature>
<feature type="compositionally biased region" description="Polar residues" evidence="2">
    <location>
        <begin position="149"/>
        <end position="182"/>
    </location>
</feature>
<evidence type="ECO:0000313" key="5">
    <source>
        <dbReference type="Proteomes" id="UP000253551"/>
    </source>
</evidence>
<evidence type="ECO:0000256" key="2">
    <source>
        <dbReference type="SAM" id="MobiDB-lite"/>
    </source>
</evidence>
<evidence type="ECO:0000313" key="4">
    <source>
        <dbReference type="EMBL" id="RCI04662.1"/>
    </source>
</evidence>
<feature type="domain" description="Myb/SANT-like DNA-binding" evidence="3">
    <location>
        <begin position="29"/>
        <end position="133"/>
    </location>
</feature>
<sequence>MPGFRGIKMVSFDKKQKQMVQTPQPVENNPWPELAISILIDIMAGFHVYLVSKETENQREKYHQKAFEALSNHLMRLEKERHIPADFLGTLTAEKMKSKWQEIENTYRQIASTLRPDSPPGHHMWPFFDKMEFLYQSGYIRTPEVHPAESSTTQTQVDLPTENTPLEPSNSPKTCELTTDNHPPQTQPSQPSVTTKHESEEQEMIATVIEKIVPRVLEKIKDQTQSQPEHSDQYFQAEILRLKRRKVELLEERKTREETQRAETRRILCQLADVLEKLNDKL</sequence>
<reference evidence="4 5" key="1">
    <citation type="journal article" date="2018" name="G3 (Bethesda)">
        <title>Phylogenetic and Phylogenomic Definition of Rhizopus Species.</title>
        <authorList>
            <person name="Gryganskyi A.P."/>
            <person name="Golan J."/>
            <person name="Dolatabadi S."/>
            <person name="Mondo S."/>
            <person name="Robb S."/>
            <person name="Idnurm A."/>
            <person name="Muszewska A."/>
            <person name="Steczkiewicz K."/>
            <person name="Masonjones S."/>
            <person name="Liao H.L."/>
            <person name="Gajdeczka M.T."/>
            <person name="Anike F."/>
            <person name="Vuek A."/>
            <person name="Anishchenko I.M."/>
            <person name="Voigt K."/>
            <person name="de Hoog G.S."/>
            <person name="Smith M.E."/>
            <person name="Heitman J."/>
            <person name="Vilgalys R."/>
            <person name="Stajich J.E."/>
        </authorList>
    </citation>
    <scope>NUCLEOTIDE SEQUENCE [LARGE SCALE GENOMIC DNA]</scope>
    <source>
        <strain evidence="4 5">LSU 92-RS-03</strain>
    </source>
</reference>
<evidence type="ECO:0000259" key="3">
    <source>
        <dbReference type="Pfam" id="PF13837"/>
    </source>
</evidence>